<sequence>MQDVIVLRQKLVRDLKKPSIPRDVRQLGVEAIALLDMVRRSRTDS</sequence>
<accession>A0ABS9TA72</accession>
<gene>
    <name evidence="1" type="ORF">MMF94_06440</name>
</gene>
<comment type="caution">
    <text evidence="1">The sequence shown here is derived from an EMBL/GenBank/DDBJ whole genome shotgun (WGS) entry which is preliminary data.</text>
</comment>
<evidence type="ECO:0000313" key="1">
    <source>
        <dbReference type="EMBL" id="MCH6165313.1"/>
    </source>
</evidence>
<organism evidence="1 2">
    <name type="scientific">Pseudonocardia alaniniphila</name>
    <dbReference type="NCBI Taxonomy" id="75291"/>
    <lineage>
        <taxon>Bacteria</taxon>
        <taxon>Bacillati</taxon>
        <taxon>Actinomycetota</taxon>
        <taxon>Actinomycetes</taxon>
        <taxon>Pseudonocardiales</taxon>
        <taxon>Pseudonocardiaceae</taxon>
        <taxon>Pseudonocardia</taxon>
    </lineage>
</organism>
<reference evidence="1 2" key="1">
    <citation type="submission" date="2022-03" db="EMBL/GenBank/DDBJ databases">
        <title>Pseudonocardia alaer sp. nov., a novel actinomycete isolated from reed forest soil.</title>
        <authorList>
            <person name="Wang L."/>
        </authorList>
    </citation>
    <scope>NUCLEOTIDE SEQUENCE [LARGE SCALE GENOMIC DNA]</scope>
    <source>
        <strain evidence="1 2">Y-16303</strain>
    </source>
</reference>
<proteinExistence type="predicted"/>
<dbReference type="Proteomes" id="UP001299970">
    <property type="component" value="Unassembled WGS sequence"/>
</dbReference>
<name>A0ABS9TA72_9PSEU</name>
<dbReference type="RefSeq" id="WP_241035337.1">
    <property type="nucleotide sequence ID" value="NZ_BAAAJF010000023.1"/>
</dbReference>
<keyword evidence="2" id="KW-1185">Reference proteome</keyword>
<protein>
    <submittedName>
        <fullName evidence="1">Uncharacterized protein</fullName>
    </submittedName>
</protein>
<evidence type="ECO:0000313" key="2">
    <source>
        <dbReference type="Proteomes" id="UP001299970"/>
    </source>
</evidence>
<dbReference type="EMBL" id="JAKXMK010000004">
    <property type="protein sequence ID" value="MCH6165313.1"/>
    <property type="molecule type" value="Genomic_DNA"/>
</dbReference>